<dbReference type="GO" id="GO:0005615">
    <property type="term" value="C:extracellular space"/>
    <property type="evidence" value="ECO:0007669"/>
    <property type="project" value="InterPro"/>
</dbReference>
<evidence type="ECO:0000256" key="1">
    <source>
        <dbReference type="ARBA" id="ARBA00008009"/>
    </source>
</evidence>
<dbReference type="KEGG" id="vg:19737735"/>
<comment type="similarity">
    <text evidence="1">Belongs to the serpin family. Poxviruses subfamily.</text>
</comment>
<dbReference type="Proteomes" id="UP000101521">
    <property type="component" value="Segment"/>
</dbReference>
<dbReference type="Gene3D" id="2.30.39.10">
    <property type="entry name" value="Alpha-1-antitrypsin, domain 1"/>
    <property type="match status" value="1"/>
</dbReference>
<dbReference type="InterPro" id="IPR000215">
    <property type="entry name" value="Serpin_fam"/>
</dbReference>
<proteinExistence type="inferred from homology"/>
<evidence type="ECO:0000313" key="4">
    <source>
        <dbReference type="Proteomes" id="UP000101521"/>
    </source>
</evidence>
<dbReference type="PANTHER" id="PTHR11461">
    <property type="entry name" value="SERINE PROTEASE INHIBITOR, SERPIN"/>
    <property type="match status" value="1"/>
</dbReference>
<accession>A0A068EKK7</accession>
<dbReference type="PANTHER" id="PTHR11461:SF211">
    <property type="entry name" value="GH10112P-RELATED"/>
    <property type="match status" value="1"/>
</dbReference>
<dbReference type="EMBL" id="KJ801920">
    <property type="protein sequence ID" value="AID46527.1"/>
    <property type="molecule type" value="Genomic_DNA"/>
</dbReference>
<dbReference type="InterPro" id="IPR042178">
    <property type="entry name" value="Serpin_sf_1"/>
</dbReference>
<dbReference type="SUPFAM" id="SSF56574">
    <property type="entry name" value="Serpins"/>
    <property type="match status" value="1"/>
</dbReference>
<evidence type="ECO:0000313" key="3">
    <source>
        <dbReference type="EMBL" id="AID46527.1"/>
    </source>
</evidence>
<protein>
    <submittedName>
        <fullName evidence="3">Serpin family protein</fullName>
    </submittedName>
</protein>
<dbReference type="Pfam" id="PF00079">
    <property type="entry name" value="Serpin"/>
    <property type="match status" value="1"/>
</dbReference>
<dbReference type="InterPro" id="IPR023796">
    <property type="entry name" value="Serpin_dom"/>
</dbReference>
<keyword evidence="4" id="KW-1185">Reference proteome</keyword>
<sequence length="355" mass="40765">MSYLVKILNKVYIPGKNICISPRGIYTVLMNIMIGCKKDTRDKIKDLLGIFGNYIPIPDKSEYYVESYDNKDELINKSIILIEEGYPIKRDFINSSCDIFNTKVVNFTDDSVLEIIDKWVESSTRGLIKDFNILLGDDIRLVIINVIYFKSKWKYPFDTELTSKRPFKKYNGTDIMVDTMMMQNIAFYYKHDEDLKSQIVMLEYEDYRFVMFIVIPDSVTGIDHVVSYLNSGKNINKIISKKDMSFKEIILYLPKFELEDDVDLKDALIHMGCNDIFKSGELVGISDTKTLRIGNIRQKSVIKVDEYGTEAASVTELYATDGVSKTPVVKANVPFMFLVADVQTKIPLFLGIFQG</sequence>
<reference evidence="3 4" key="1">
    <citation type="journal article" date="2014" name="BMC Genomics">
        <title>The complete genome sequences of poxviruses isolated from a penguin and a pigeon in South Africa and comparison to other sequenced avipoxviruses.</title>
        <authorList>
            <person name="Offerman K."/>
            <person name="Carulei O."/>
            <person name="van der Walt A.P."/>
            <person name="Douglass N."/>
            <person name="Williamson A.L."/>
        </authorList>
    </citation>
    <scope>NUCLEOTIDE SEQUENCE [LARGE SCALE GENOMIC DNA]</scope>
    <source>
        <strain evidence="3">FeP2</strain>
    </source>
</reference>
<dbReference type="InterPro" id="IPR042185">
    <property type="entry name" value="Serpin_sf_2"/>
</dbReference>
<evidence type="ECO:0000259" key="2">
    <source>
        <dbReference type="SMART" id="SM00093"/>
    </source>
</evidence>
<dbReference type="RefSeq" id="YP_009046251.1">
    <property type="nucleotide sequence ID" value="NC_024447.1"/>
</dbReference>
<gene>
    <name evidence="3" type="ORF">fep_011</name>
</gene>
<dbReference type="GO" id="GO:0004867">
    <property type="term" value="F:serine-type endopeptidase inhibitor activity"/>
    <property type="evidence" value="ECO:0007669"/>
    <property type="project" value="InterPro"/>
</dbReference>
<dbReference type="CDD" id="cd00172">
    <property type="entry name" value="serpin"/>
    <property type="match status" value="1"/>
</dbReference>
<dbReference type="SMART" id="SM00093">
    <property type="entry name" value="SERPIN"/>
    <property type="match status" value="1"/>
</dbReference>
<name>A0A068EKK7_9POXV</name>
<dbReference type="GeneID" id="19737735"/>
<feature type="domain" description="Serpin" evidence="2">
    <location>
        <begin position="5"/>
        <end position="355"/>
    </location>
</feature>
<dbReference type="Gene3D" id="3.30.497.10">
    <property type="entry name" value="Antithrombin, subunit I, domain 2"/>
    <property type="match status" value="1"/>
</dbReference>
<organism evidence="3 4">
    <name type="scientific">Pigeonpox virus</name>
    <dbReference type="NCBI Taxonomy" id="10264"/>
    <lineage>
        <taxon>Viruses</taxon>
        <taxon>Varidnaviria</taxon>
        <taxon>Bamfordvirae</taxon>
        <taxon>Nucleocytoviricota</taxon>
        <taxon>Pokkesviricetes</taxon>
        <taxon>Chitovirales</taxon>
        <taxon>Poxviridae</taxon>
        <taxon>Chordopoxvirinae</taxon>
        <taxon>Avipoxvirus</taxon>
        <taxon>Avipoxvirus pigeonpox</taxon>
    </lineage>
</organism>
<dbReference type="InterPro" id="IPR036186">
    <property type="entry name" value="Serpin_sf"/>
</dbReference>